<dbReference type="InterPro" id="IPR023935">
    <property type="entry name" value="Rep_factor-C_lsu"/>
</dbReference>
<dbReference type="EMBL" id="QNVI01000031">
    <property type="protein sequence ID" value="TDA39235.1"/>
    <property type="molecule type" value="Genomic_DNA"/>
</dbReference>
<dbReference type="PANTHER" id="PTHR23389:SF6">
    <property type="entry name" value="REPLICATION FACTOR C SUBUNIT 1"/>
    <property type="match status" value="1"/>
</dbReference>
<dbReference type="InterPro" id="IPR047854">
    <property type="entry name" value="RFC_lid"/>
</dbReference>
<evidence type="ECO:0000313" key="11">
    <source>
        <dbReference type="Proteomes" id="UP000316080"/>
    </source>
</evidence>
<comment type="function">
    <text evidence="7">Part of the RFC clamp loader complex which loads the PCNA sliding clamp onto DNA.</text>
</comment>
<comment type="similarity">
    <text evidence="1 7">Belongs to the activator 1 small subunits family. RfcL subfamily.</text>
</comment>
<proteinExistence type="inferred from homology"/>
<evidence type="ECO:0000313" key="9">
    <source>
        <dbReference type="EMBL" id="RZN56955.1"/>
    </source>
</evidence>
<feature type="domain" description="AAA+ ATPase" evidence="8">
    <location>
        <begin position="39"/>
        <end position="162"/>
    </location>
</feature>
<evidence type="ECO:0000256" key="1">
    <source>
        <dbReference type="ARBA" id="ARBA00006878"/>
    </source>
</evidence>
<organism evidence="10 12">
    <name type="scientific">Thermoproteota archaeon</name>
    <dbReference type="NCBI Taxonomy" id="2056631"/>
    <lineage>
        <taxon>Archaea</taxon>
        <taxon>Thermoproteota</taxon>
    </lineage>
</organism>
<evidence type="ECO:0000313" key="12">
    <source>
        <dbReference type="Proteomes" id="UP000317265"/>
    </source>
</evidence>
<evidence type="ECO:0000313" key="10">
    <source>
        <dbReference type="EMBL" id="TDA39235.1"/>
    </source>
</evidence>
<reference evidence="10 12" key="1">
    <citation type="journal article" date="2019" name="Nat. Microbiol.">
        <title>Expanding anaerobic alkane metabolism in the domain of Archaea.</title>
        <authorList>
            <person name="Wang Y."/>
            <person name="Wegener G."/>
            <person name="Hou J."/>
            <person name="Wang F."/>
            <person name="Xiao X."/>
        </authorList>
    </citation>
    <scope>NUCLEOTIDE SEQUENCE [LARGE SCALE GENOMIC DNA]</scope>
    <source>
        <strain evidence="10">WYZ-LMO11</strain>
    </source>
</reference>
<gene>
    <name evidence="7" type="primary">rfcL</name>
    <name evidence="10" type="ORF">DSO09_02615</name>
    <name evidence="9" type="ORF">EF809_01780</name>
</gene>
<dbReference type="AlphaFoldDB" id="A0A523BE94"/>
<dbReference type="Gene3D" id="1.10.8.60">
    <property type="match status" value="1"/>
</dbReference>
<dbReference type="EMBL" id="RXIH01000014">
    <property type="protein sequence ID" value="RZN56955.1"/>
    <property type="molecule type" value="Genomic_DNA"/>
</dbReference>
<dbReference type="Proteomes" id="UP000317265">
    <property type="component" value="Unassembled WGS sequence"/>
</dbReference>
<evidence type="ECO:0000256" key="5">
    <source>
        <dbReference type="ARBA" id="ARBA00022840"/>
    </source>
</evidence>
<keyword evidence="3 7" id="KW-0235">DNA replication</keyword>
<accession>A0A523BE94</accession>
<keyword evidence="4 7" id="KW-0547">Nucleotide-binding</keyword>
<dbReference type="GO" id="GO:0016887">
    <property type="term" value="F:ATP hydrolysis activity"/>
    <property type="evidence" value="ECO:0007669"/>
    <property type="project" value="InterPro"/>
</dbReference>
<dbReference type="GO" id="GO:0003689">
    <property type="term" value="F:DNA clamp loader activity"/>
    <property type="evidence" value="ECO:0007669"/>
    <property type="project" value="UniProtKB-UniRule"/>
</dbReference>
<evidence type="ECO:0000256" key="2">
    <source>
        <dbReference type="ARBA" id="ARBA00014793"/>
    </source>
</evidence>
<dbReference type="InterPro" id="IPR027417">
    <property type="entry name" value="P-loop_NTPase"/>
</dbReference>
<comment type="subunit">
    <text evidence="7">Heteromultimer composed of small subunits (RfcS) and large subunits (RfcL).</text>
</comment>
<dbReference type="SUPFAM" id="SSF52540">
    <property type="entry name" value="P-loop containing nucleoside triphosphate hydrolases"/>
    <property type="match status" value="1"/>
</dbReference>
<name>A0A523BE94_9CREN</name>
<dbReference type="InterPro" id="IPR003959">
    <property type="entry name" value="ATPase_AAA_core"/>
</dbReference>
<evidence type="ECO:0000259" key="8">
    <source>
        <dbReference type="SMART" id="SM00382"/>
    </source>
</evidence>
<reference evidence="9 11" key="2">
    <citation type="journal article" date="2019" name="Nat. Microbiol.">
        <title>Wide diversity of methane and short-chain alkane metabolisms in uncultured archaea.</title>
        <authorList>
            <person name="Borrel G."/>
            <person name="Adam P.S."/>
            <person name="McKay L.J."/>
            <person name="Chen L.X."/>
            <person name="Sierra-Garcia I.N."/>
            <person name="Sieber C.M."/>
            <person name="Letourneur Q."/>
            <person name="Ghozlane A."/>
            <person name="Andersen G.L."/>
            <person name="Li W.J."/>
            <person name="Hallam S.J."/>
            <person name="Muyzer G."/>
            <person name="de Oliveira V.M."/>
            <person name="Inskeep W.P."/>
            <person name="Banfield J.F."/>
            <person name="Gribaldo S."/>
        </authorList>
    </citation>
    <scope>NUCLEOTIDE SEQUENCE [LARGE SCALE GENOMIC DNA]</scope>
    <source>
        <strain evidence="9">Verst-YHS</strain>
    </source>
</reference>
<keyword evidence="5 7" id="KW-0067">ATP-binding</keyword>
<evidence type="ECO:0000256" key="4">
    <source>
        <dbReference type="ARBA" id="ARBA00022741"/>
    </source>
</evidence>
<dbReference type="NCBIfam" id="NF003229">
    <property type="entry name" value="PRK04195.1-5"/>
    <property type="match status" value="1"/>
</dbReference>
<feature type="binding site" evidence="7">
    <location>
        <begin position="47"/>
        <end position="54"/>
    </location>
    <ligand>
        <name>ATP</name>
        <dbReference type="ChEBI" id="CHEBI:30616"/>
    </ligand>
</feature>
<dbReference type="Proteomes" id="UP000316080">
    <property type="component" value="Unassembled WGS sequence"/>
</dbReference>
<dbReference type="CDD" id="cd00009">
    <property type="entry name" value="AAA"/>
    <property type="match status" value="1"/>
</dbReference>
<evidence type="ECO:0000256" key="3">
    <source>
        <dbReference type="ARBA" id="ARBA00022705"/>
    </source>
</evidence>
<dbReference type="InterPro" id="IPR003593">
    <property type="entry name" value="AAA+_ATPase"/>
</dbReference>
<dbReference type="PANTHER" id="PTHR23389">
    <property type="entry name" value="CHROMOSOME TRANSMISSION FIDELITY FACTOR 18"/>
    <property type="match status" value="1"/>
</dbReference>
<dbReference type="SMART" id="SM00382">
    <property type="entry name" value="AAA"/>
    <property type="match status" value="1"/>
</dbReference>
<protein>
    <recommendedName>
        <fullName evidence="2 7">Replication factor C large subunit</fullName>
        <shortName evidence="7">RFC large subunit</shortName>
    </recommendedName>
    <alternativeName>
        <fullName evidence="6 7">Clamp loader large subunit</fullName>
    </alternativeName>
</protein>
<evidence type="ECO:0000256" key="7">
    <source>
        <dbReference type="HAMAP-Rule" id="MF_01508"/>
    </source>
</evidence>
<comment type="caution">
    <text evidence="10">The sequence shown here is derived from an EMBL/GenBank/DDBJ whole genome shotgun (WGS) entry which is preliminary data.</text>
</comment>
<sequence length="382" mass="43638">MEPWTEKFKPNSLQEIVGNYNAALELLEWIKSYLSGKTDKKAVLLYGPPGTGKTLSVHLIAKTLDLELLEMNASDFRTEEIIESIAGSASLQSSLFGKKGKIILFDEVDGISGKEDRGGINAIKKIINTSRYPVVLIANNPWDPKLRELRELCHMIRFNRIRTPSIVARLKRIAQLAGINAEEEALKRIAEVANGDMRAAINDFQMLSQGKKYLREGDVVKLYPRTQELEIFEVMKGIFSANTILKAKITAENSAIDIDLLMQWINENIPNQYTTPEERAEAYDWFSKADVFLNRAKRKQMWDLMSYAIELAVGGVALAKRTPYKFTKYSFPRIISLLSQNKEEREKRREELKALAKELHVSTRKLISEYLPYINIIHNKEL</sequence>
<dbReference type="Pfam" id="PF00004">
    <property type="entry name" value="AAA"/>
    <property type="match status" value="1"/>
</dbReference>
<dbReference type="Gene3D" id="3.40.50.300">
    <property type="entry name" value="P-loop containing nucleotide triphosphate hydrolases"/>
    <property type="match status" value="1"/>
</dbReference>
<dbReference type="GO" id="GO:0006260">
    <property type="term" value="P:DNA replication"/>
    <property type="evidence" value="ECO:0007669"/>
    <property type="project" value="UniProtKB-UniRule"/>
</dbReference>
<dbReference type="GO" id="GO:0005524">
    <property type="term" value="F:ATP binding"/>
    <property type="evidence" value="ECO:0007669"/>
    <property type="project" value="UniProtKB-UniRule"/>
</dbReference>
<dbReference type="CDD" id="cd18140">
    <property type="entry name" value="HLD_clamp_RFC"/>
    <property type="match status" value="1"/>
</dbReference>
<evidence type="ECO:0000256" key="6">
    <source>
        <dbReference type="ARBA" id="ARBA00032141"/>
    </source>
</evidence>
<dbReference type="HAMAP" id="MF_01508">
    <property type="entry name" value="RfcL"/>
    <property type="match status" value="1"/>
</dbReference>